<organism evidence="3 4">
    <name type="scientific">Dentipellis fragilis</name>
    <dbReference type="NCBI Taxonomy" id="205917"/>
    <lineage>
        <taxon>Eukaryota</taxon>
        <taxon>Fungi</taxon>
        <taxon>Dikarya</taxon>
        <taxon>Basidiomycota</taxon>
        <taxon>Agaricomycotina</taxon>
        <taxon>Agaricomycetes</taxon>
        <taxon>Russulales</taxon>
        <taxon>Hericiaceae</taxon>
        <taxon>Dentipellis</taxon>
    </lineage>
</organism>
<dbReference type="AlphaFoldDB" id="A0A4Y9Z2G8"/>
<evidence type="ECO:0000313" key="4">
    <source>
        <dbReference type="Proteomes" id="UP000298327"/>
    </source>
</evidence>
<dbReference type="CDD" id="cd09917">
    <property type="entry name" value="F-box_SF"/>
    <property type="match status" value="1"/>
</dbReference>
<reference evidence="3 4" key="1">
    <citation type="submission" date="2019-02" db="EMBL/GenBank/DDBJ databases">
        <title>Genome sequencing of the rare red list fungi Dentipellis fragilis.</title>
        <authorList>
            <person name="Buettner E."/>
            <person name="Kellner H."/>
        </authorList>
    </citation>
    <scope>NUCLEOTIDE SEQUENCE [LARGE SCALE GENOMIC DNA]</scope>
    <source>
        <strain evidence="3 4">DSM 105465</strain>
    </source>
</reference>
<dbReference type="SUPFAM" id="SSF81383">
    <property type="entry name" value="F-box domain"/>
    <property type="match status" value="1"/>
</dbReference>
<proteinExistence type="predicted"/>
<evidence type="ECO:0000313" key="3">
    <source>
        <dbReference type="EMBL" id="TFY68712.1"/>
    </source>
</evidence>
<evidence type="ECO:0000259" key="2">
    <source>
        <dbReference type="PROSITE" id="PS50181"/>
    </source>
</evidence>
<feature type="region of interest" description="Disordered" evidence="1">
    <location>
        <begin position="333"/>
        <end position="414"/>
    </location>
</feature>
<gene>
    <name evidence="3" type="ORF">EVG20_g3440</name>
</gene>
<dbReference type="SMART" id="SM00256">
    <property type="entry name" value="FBOX"/>
    <property type="match status" value="1"/>
</dbReference>
<dbReference type="OrthoDB" id="3256413at2759"/>
<evidence type="ECO:0000256" key="1">
    <source>
        <dbReference type="SAM" id="MobiDB-lite"/>
    </source>
</evidence>
<feature type="non-terminal residue" evidence="3">
    <location>
        <position position="437"/>
    </location>
</feature>
<dbReference type="Proteomes" id="UP000298327">
    <property type="component" value="Unassembled WGS sequence"/>
</dbReference>
<dbReference type="PROSITE" id="PS50181">
    <property type="entry name" value="FBOX"/>
    <property type="match status" value="1"/>
</dbReference>
<feature type="domain" description="F-box" evidence="2">
    <location>
        <begin position="8"/>
        <end position="55"/>
    </location>
</feature>
<dbReference type="Pfam" id="PF12937">
    <property type="entry name" value="F-box-like"/>
    <property type="match status" value="1"/>
</dbReference>
<feature type="compositionally biased region" description="Pro residues" evidence="1">
    <location>
        <begin position="400"/>
        <end position="410"/>
    </location>
</feature>
<protein>
    <recommendedName>
        <fullName evidence="2">F-box domain-containing protein</fullName>
    </recommendedName>
</protein>
<accession>A0A4Y9Z2G8</accession>
<dbReference type="InterPro" id="IPR036047">
    <property type="entry name" value="F-box-like_dom_sf"/>
</dbReference>
<keyword evidence="4" id="KW-1185">Reference proteome</keyword>
<dbReference type="InterPro" id="IPR001810">
    <property type="entry name" value="F-box_dom"/>
</dbReference>
<feature type="compositionally biased region" description="Low complexity" evidence="1">
    <location>
        <begin position="365"/>
        <end position="379"/>
    </location>
</feature>
<dbReference type="Gene3D" id="1.20.1280.50">
    <property type="match status" value="1"/>
</dbReference>
<name>A0A4Y9Z2G8_9AGAM</name>
<comment type="caution">
    <text evidence="3">The sequence shown here is derived from an EMBL/GenBank/DDBJ whole genome shotgun (WGS) entry which is preliminary data.</text>
</comment>
<sequence length="437" mass="48776">MINPFSRFSPFLKLPIELICHVLSFLDMPDLLNCTVTCKLLSGLVHETPRLHYTIDLAKHQMLRLSSPPGMSIAAQRRLLHDREQRWHSLRWKHKIATPVPAAGSIYEFVGGVYGNGHGHGDDRRVSGSITFYQFPSTGFPFDESKPVPSWTLSGFDINIIDFSMDPSQDLLVLVASSVENTGTYYQVHLRTLSTNEPHPKAPSPILDCKRTLGPEPPDVWTSFRIQILDNYLALLIKDVFHTSAAFISIWNWRAGAQARCTIPLTMSVDDFCFLSHTEFLIVVPRGYLDIYSFTDPSVHQKYPVLVRRFGLPRLQPAHHYWYISATANPIPGTAPRNRVSTPSARPVYDRHGVPPTSMHPASPPTSRRSSTDSTASSPEPVSPQRSDSESATDDQSQPQYPPQLPPFHPSPSDGLIACSLGTLDPTTHATLDCFVF</sequence>
<dbReference type="STRING" id="205917.A0A4Y9Z2G8"/>
<dbReference type="EMBL" id="SEOQ01000155">
    <property type="protein sequence ID" value="TFY68712.1"/>
    <property type="molecule type" value="Genomic_DNA"/>
</dbReference>